<accession>A0A382RUI6</accession>
<protein>
    <recommendedName>
        <fullName evidence="2">MsrB domain-containing protein</fullName>
    </recommendedName>
</protein>
<proteinExistence type="predicted"/>
<dbReference type="InterPro" id="IPR002579">
    <property type="entry name" value="Met_Sox_Rdtase_MsrB_dom"/>
</dbReference>
<dbReference type="PROSITE" id="PS51790">
    <property type="entry name" value="MSRB"/>
    <property type="match status" value="1"/>
</dbReference>
<dbReference type="GO" id="GO:0033743">
    <property type="term" value="F:peptide-methionine (R)-S-oxide reductase activity"/>
    <property type="evidence" value="ECO:0007669"/>
    <property type="project" value="InterPro"/>
</dbReference>
<dbReference type="Gene3D" id="2.170.150.20">
    <property type="entry name" value="Peptide methionine sulfoxide reductase"/>
    <property type="match status" value="1"/>
</dbReference>
<gene>
    <name evidence="3" type="ORF">METZ01_LOCUS353571</name>
</gene>
<name>A0A382RUI6_9ZZZZ</name>
<reference evidence="3" key="1">
    <citation type="submission" date="2018-05" db="EMBL/GenBank/DDBJ databases">
        <authorList>
            <person name="Lanie J.A."/>
            <person name="Ng W.-L."/>
            <person name="Kazmierczak K.M."/>
            <person name="Andrzejewski T.M."/>
            <person name="Davidsen T.M."/>
            <person name="Wayne K.J."/>
            <person name="Tettelin H."/>
            <person name="Glass J.I."/>
            <person name="Rusch D."/>
            <person name="Podicherti R."/>
            <person name="Tsui H.-C.T."/>
            <person name="Winkler M.E."/>
        </authorList>
    </citation>
    <scope>NUCLEOTIDE SEQUENCE</scope>
</reference>
<dbReference type="SUPFAM" id="SSF51316">
    <property type="entry name" value="Mss4-like"/>
    <property type="match status" value="1"/>
</dbReference>
<feature type="domain" description="MsrB" evidence="2">
    <location>
        <begin position="5"/>
        <end position="38"/>
    </location>
</feature>
<evidence type="ECO:0000313" key="3">
    <source>
        <dbReference type="EMBL" id="SVD00717.1"/>
    </source>
</evidence>
<feature type="non-terminal residue" evidence="3">
    <location>
        <position position="38"/>
    </location>
</feature>
<organism evidence="3">
    <name type="scientific">marine metagenome</name>
    <dbReference type="NCBI Taxonomy" id="408172"/>
    <lineage>
        <taxon>unclassified sequences</taxon>
        <taxon>metagenomes</taxon>
        <taxon>ecological metagenomes</taxon>
    </lineage>
</organism>
<dbReference type="AlphaFoldDB" id="A0A382RUI6"/>
<dbReference type="EMBL" id="UINC01123924">
    <property type="protein sequence ID" value="SVD00717.1"/>
    <property type="molecule type" value="Genomic_DNA"/>
</dbReference>
<sequence>MKRTNSVWKRKLSSAEYHILRENGTERAFTGEYDGHFA</sequence>
<evidence type="ECO:0000256" key="1">
    <source>
        <dbReference type="ARBA" id="ARBA00023002"/>
    </source>
</evidence>
<keyword evidence="1" id="KW-0560">Oxidoreductase</keyword>
<evidence type="ECO:0000259" key="2">
    <source>
        <dbReference type="PROSITE" id="PS51790"/>
    </source>
</evidence>
<dbReference type="InterPro" id="IPR011057">
    <property type="entry name" value="Mss4-like_sf"/>
</dbReference>